<dbReference type="RefSeq" id="WP_022935792.1">
    <property type="nucleotide sequence ID" value="NZ_LR214940.1"/>
</dbReference>
<dbReference type="GO" id="GO:0006515">
    <property type="term" value="P:protein quality control for misfolded or incompletely synthesized proteins"/>
    <property type="evidence" value="ECO:0007669"/>
    <property type="project" value="UniProtKB-UniRule"/>
</dbReference>
<reference evidence="11 12" key="1">
    <citation type="submission" date="2019-01" db="EMBL/GenBank/DDBJ databases">
        <authorList>
            <consortium name="Pathogen Informatics"/>
        </authorList>
    </citation>
    <scope>NUCLEOTIDE SEQUENCE [LARGE SCALE GENOMIC DNA]</scope>
    <source>
        <strain evidence="11 12">NCTC10112</strain>
    </source>
</reference>
<dbReference type="InterPro" id="IPR036416">
    <property type="entry name" value="Pept_tRNA_hydro_sf"/>
</dbReference>
<feature type="site" description="Discriminates between blocked and unblocked aminoacyl-tRNA" evidence="8">
    <location>
        <position position="9"/>
    </location>
</feature>
<dbReference type="PANTHER" id="PTHR17224">
    <property type="entry name" value="PEPTIDYL-TRNA HYDROLASE"/>
    <property type="match status" value="1"/>
</dbReference>
<feature type="binding site" evidence="8">
    <location>
        <position position="108"/>
    </location>
    <ligand>
        <name>tRNA</name>
        <dbReference type="ChEBI" id="CHEBI:17843"/>
    </ligand>
</feature>
<feature type="site" description="Stabilizes the basic form of H active site to accept a proton" evidence="8">
    <location>
        <position position="87"/>
    </location>
</feature>
<dbReference type="NCBIfam" id="TIGR00447">
    <property type="entry name" value="pth"/>
    <property type="match status" value="1"/>
</dbReference>
<dbReference type="AlphaFoldDB" id="A0A448ZX14"/>
<keyword evidence="8" id="KW-0963">Cytoplasm</keyword>
<feature type="binding site" evidence="8">
    <location>
        <position position="14"/>
    </location>
    <ligand>
        <name>tRNA</name>
        <dbReference type="ChEBI" id="CHEBI:17843"/>
    </ligand>
</feature>
<dbReference type="Gene3D" id="3.40.50.1470">
    <property type="entry name" value="Peptidyl-tRNA hydrolase"/>
    <property type="match status" value="1"/>
</dbReference>
<sequence>MKLIVGLGNPGKEYENTRHNIGFMVVDSIAKKMNVQLNEKKFNGIFYKDADFILAKPLTYMNNSGDFVQAIMQFFQINPNDILVIQDDLDIDLGKATIRQKGSAGGHNGIKSIIEKIGTNEFKRLKIGIGRGSDNVINYVLSKFTFADTEILSKIIEASSEAAISFLFNDINFVINKFNGKF</sequence>
<dbReference type="SUPFAM" id="SSF53178">
    <property type="entry name" value="Peptidyl-tRNA hydrolase-like"/>
    <property type="match status" value="1"/>
</dbReference>
<dbReference type="OrthoDB" id="9800507at2"/>
<dbReference type="HAMAP" id="MF_00083">
    <property type="entry name" value="Pept_tRNA_hydro_bact"/>
    <property type="match status" value="1"/>
</dbReference>
<name>A0A448ZX14_METOS</name>
<dbReference type="PANTHER" id="PTHR17224:SF1">
    <property type="entry name" value="PEPTIDYL-TRNA HYDROLASE"/>
    <property type="match status" value="1"/>
</dbReference>
<evidence type="ECO:0000256" key="2">
    <source>
        <dbReference type="ARBA" id="ARBA00022555"/>
    </source>
</evidence>
<keyword evidence="12" id="KW-1185">Reference proteome</keyword>
<dbReference type="PROSITE" id="PS01196">
    <property type="entry name" value="PEPT_TRNA_HYDROL_2"/>
    <property type="match status" value="1"/>
</dbReference>
<proteinExistence type="inferred from homology"/>
<keyword evidence="3 8" id="KW-0378">Hydrolase</keyword>
<dbReference type="GO" id="GO:0004045">
    <property type="term" value="F:peptidyl-tRNA hydrolase activity"/>
    <property type="evidence" value="ECO:0007669"/>
    <property type="project" value="UniProtKB-UniRule"/>
</dbReference>
<evidence type="ECO:0000256" key="4">
    <source>
        <dbReference type="ARBA" id="ARBA00022884"/>
    </source>
</evidence>
<comment type="similarity">
    <text evidence="5 8 10">Belongs to the PTH family.</text>
</comment>
<dbReference type="GO" id="GO:0072344">
    <property type="term" value="P:rescue of stalled ribosome"/>
    <property type="evidence" value="ECO:0007669"/>
    <property type="project" value="UniProtKB-UniRule"/>
</dbReference>
<feature type="binding site" evidence="8">
    <location>
        <position position="60"/>
    </location>
    <ligand>
        <name>tRNA</name>
        <dbReference type="ChEBI" id="CHEBI:17843"/>
    </ligand>
</feature>
<evidence type="ECO:0000256" key="5">
    <source>
        <dbReference type="ARBA" id="ARBA00038063"/>
    </source>
</evidence>
<dbReference type="Pfam" id="PF01195">
    <property type="entry name" value="Pept_tRNA_hydro"/>
    <property type="match status" value="1"/>
</dbReference>
<dbReference type="GO" id="GO:0005737">
    <property type="term" value="C:cytoplasm"/>
    <property type="evidence" value="ECO:0007669"/>
    <property type="project" value="UniProtKB-SubCell"/>
</dbReference>
<evidence type="ECO:0000256" key="9">
    <source>
        <dbReference type="RuleBase" id="RU000673"/>
    </source>
</evidence>
<keyword evidence="2 8" id="KW-0820">tRNA-binding</keyword>
<dbReference type="GO" id="GO:0000049">
    <property type="term" value="F:tRNA binding"/>
    <property type="evidence" value="ECO:0007669"/>
    <property type="project" value="UniProtKB-UniRule"/>
</dbReference>
<dbReference type="InterPro" id="IPR001328">
    <property type="entry name" value="Pept_tRNA_hydro"/>
</dbReference>
<feature type="binding site" evidence="8">
    <location>
        <position position="62"/>
    </location>
    <ligand>
        <name>tRNA</name>
        <dbReference type="ChEBI" id="CHEBI:17843"/>
    </ligand>
</feature>
<dbReference type="PROSITE" id="PS01195">
    <property type="entry name" value="PEPT_TRNA_HYDROL_1"/>
    <property type="match status" value="1"/>
</dbReference>
<dbReference type="KEGG" id="mob:NCTC10112_00415"/>
<dbReference type="EC" id="3.1.1.29" evidence="1 8"/>
<evidence type="ECO:0000256" key="7">
    <source>
        <dbReference type="ARBA" id="ARBA00050038"/>
    </source>
</evidence>
<keyword evidence="4 8" id="KW-0694">RNA-binding</keyword>
<dbReference type="Proteomes" id="UP000290482">
    <property type="component" value="Chromosome"/>
</dbReference>
<evidence type="ECO:0000256" key="10">
    <source>
        <dbReference type="RuleBase" id="RU004320"/>
    </source>
</evidence>
<dbReference type="CDD" id="cd00462">
    <property type="entry name" value="PTH"/>
    <property type="match status" value="1"/>
</dbReference>
<feature type="active site" description="Proton acceptor" evidence="8">
    <location>
        <position position="19"/>
    </location>
</feature>
<comment type="subunit">
    <text evidence="8">Monomer.</text>
</comment>
<comment type="subcellular location">
    <subcellularLocation>
        <location evidence="8">Cytoplasm</location>
    </subcellularLocation>
</comment>
<organism evidence="11 12">
    <name type="scientific">Metamycoplasma orale</name>
    <name type="common">Mycoplasma orale</name>
    <dbReference type="NCBI Taxonomy" id="2121"/>
    <lineage>
        <taxon>Bacteria</taxon>
        <taxon>Bacillati</taxon>
        <taxon>Mycoplasmatota</taxon>
        <taxon>Mycoplasmoidales</taxon>
        <taxon>Metamycoplasmataceae</taxon>
        <taxon>Metamycoplasma</taxon>
    </lineage>
</organism>
<gene>
    <name evidence="8 11" type="primary">pth</name>
    <name evidence="11" type="ORF">NCTC10112_00415</name>
</gene>
<protein>
    <recommendedName>
        <fullName evidence="7 8">Peptidyl-tRNA hydrolase</fullName>
        <shortName evidence="8">Pth</shortName>
        <ecNumber evidence="1 8">3.1.1.29</ecNumber>
    </recommendedName>
</protein>
<evidence type="ECO:0000313" key="12">
    <source>
        <dbReference type="Proteomes" id="UP000290482"/>
    </source>
</evidence>
<comment type="function">
    <text evidence="8">Hydrolyzes ribosome-free peptidyl-tRNAs (with 1 or more amino acids incorporated), which drop off the ribosome during protein synthesis, or as a result of ribosome stalling.</text>
</comment>
<dbReference type="FunFam" id="3.40.50.1470:FF:000001">
    <property type="entry name" value="Peptidyl-tRNA hydrolase"/>
    <property type="match status" value="1"/>
</dbReference>
<evidence type="ECO:0000256" key="1">
    <source>
        <dbReference type="ARBA" id="ARBA00013260"/>
    </source>
</evidence>
<comment type="function">
    <text evidence="8">Catalyzes the release of premature peptidyl moieties from peptidyl-tRNA molecules trapped in stalled 50S ribosomal subunits, and thus maintains levels of free tRNAs and 50S ribosomes.</text>
</comment>
<accession>A0A448ZX14</accession>
<dbReference type="InterPro" id="IPR018171">
    <property type="entry name" value="Pept_tRNA_hydro_CS"/>
</dbReference>
<evidence type="ECO:0000256" key="3">
    <source>
        <dbReference type="ARBA" id="ARBA00022801"/>
    </source>
</evidence>
<comment type="catalytic activity">
    <reaction evidence="6 8 9">
        <text>an N-acyl-L-alpha-aminoacyl-tRNA + H2O = an N-acyl-L-amino acid + a tRNA + H(+)</text>
        <dbReference type="Rhea" id="RHEA:54448"/>
        <dbReference type="Rhea" id="RHEA-COMP:10123"/>
        <dbReference type="Rhea" id="RHEA-COMP:13883"/>
        <dbReference type="ChEBI" id="CHEBI:15377"/>
        <dbReference type="ChEBI" id="CHEBI:15378"/>
        <dbReference type="ChEBI" id="CHEBI:59874"/>
        <dbReference type="ChEBI" id="CHEBI:78442"/>
        <dbReference type="ChEBI" id="CHEBI:138191"/>
        <dbReference type="EC" id="3.1.1.29"/>
    </reaction>
</comment>
<evidence type="ECO:0000313" key="11">
    <source>
        <dbReference type="EMBL" id="VEU55790.1"/>
    </source>
</evidence>
<dbReference type="EMBL" id="LR214940">
    <property type="protein sequence ID" value="VEU55790.1"/>
    <property type="molecule type" value="Genomic_DNA"/>
</dbReference>
<evidence type="ECO:0000256" key="8">
    <source>
        <dbReference type="HAMAP-Rule" id="MF_00083"/>
    </source>
</evidence>
<evidence type="ECO:0000256" key="6">
    <source>
        <dbReference type="ARBA" id="ARBA00048707"/>
    </source>
</evidence>